<sequence>MLLQQELECSPLIADQLPWTLLMTPESFA</sequence>
<dbReference type="Ensembl" id="ENSMUST00000249242.1">
    <property type="protein sequence ID" value="ENSMUSP00000159622.1"/>
    <property type="gene ID" value="ENSMUSG00000121571.1"/>
</dbReference>
<name>A0A9L6KDV6_MOUSE</name>
<evidence type="ECO:0000313" key="3">
    <source>
        <dbReference type="Proteomes" id="UP000000589"/>
    </source>
</evidence>
<dbReference type="MGI" id="MGI:7800915">
    <property type="gene designation" value="Gm58920"/>
</dbReference>
<dbReference type="Proteomes" id="UP000000589">
    <property type="component" value="Chromosome X"/>
</dbReference>
<protein>
    <submittedName>
        <fullName evidence="1">Predicted gene, 58920</fullName>
    </submittedName>
</protein>
<gene>
    <name evidence="1 2" type="primary">Gm58920</name>
</gene>
<reference evidence="1" key="4">
    <citation type="submission" date="2025-09" db="UniProtKB">
        <authorList>
            <consortium name="Ensembl"/>
        </authorList>
    </citation>
    <scope>IDENTIFICATION</scope>
    <source>
        <strain evidence="1">C57BL/6J</strain>
    </source>
</reference>
<dbReference type="AlphaFoldDB" id="A0A9L6KDV6"/>
<organism evidence="1 3">
    <name type="scientific">Mus musculus</name>
    <name type="common">Mouse</name>
    <dbReference type="NCBI Taxonomy" id="10090"/>
    <lineage>
        <taxon>Eukaryota</taxon>
        <taxon>Metazoa</taxon>
        <taxon>Chordata</taxon>
        <taxon>Craniata</taxon>
        <taxon>Vertebrata</taxon>
        <taxon>Euteleostomi</taxon>
        <taxon>Mammalia</taxon>
        <taxon>Eutheria</taxon>
        <taxon>Euarchontoglires</taxon>
        <taxon>Glires</taxon>
        <taxon>Rodentia</taxon>
        <taxon>Myomorpha</taxon>
        <taxon>Muroidea</taxon>
        <taxon>Muridae</taxon>
        <taxon>Murinae</taxon>
        <taxon>Mus</taxon>
        <taxon>Mus</taxon>
    </lineage>
</organism>
<accession>A0A9L6KDV6</accession>
<reference evidence="1 3" key="1">
    <citation type="journal article" date="2009" name="PLoS Biol.">
        <title>Lineage-specific biology revealed by a finished genome assembly of the mouse.</title>
        <authorList>
            <consortium name="Mouse Genome Sequencing Consortium"/>
            <person name="Church D.M."/>
            <person name="Goodstadt L."/>
            <person name="Hillier L.W."/>
            <person name="Zody M.C."/>
            <person name="Goldstein S."/>
            <person name="She X."/>
            <person name="Bult C.J."/>
            <person name="Agarwala R."/>
            <person name="Cherry J.L."/>
            <person name="DiCuccio M."/>
            <person name="Hlavina W."/>
            <person name="Kapustin Y."/>
            <person name="Meric P."/>
            <person name="Maglott D."/>
            <person name="Birtle Z."/>
            <person name="Marques A.C."/>
            <person name="Graves T."/>
            <person name="Zhou S."/>
            <person name="Teague B."/>
            <person name="Potamousis K."/>
            <person name="Churas C."/>
            <person name="Place M."/>
            <person name="Herschleb J."/>
            <person name="Runnheim R."/>
            <person name="Forrest D."/>
            <person name="Amos-Landgraf J."/>
            <person name="Schwartz D.C."/>
            <person name="Cheng Z."/>
            <person name="Lindblad-Toh K."/>
            <person name="Eichler E.E."/>
            <person name="Ponting C.P."/>
        </authorList>
    </citation>
    <scope>NUCLEOTIDE SEQUENCE [LARGE SCALE GENOMIC DNA]</scope>
    <source>
        <strain evidence="1 3">C57BL/6J</strain>
    </source>
</reference>
<dbReference type="AGR" id="MGI:7800915"/>
<evidence type="ECO:0000313" key="1">
    <source>
        <dbReference type="Ensembl" id="ENSMUSP00000159622.1"/>
    </source>
</evidence>
<reference evidence="1 3" key="2">
    <citation type="journal article" date="2011" name="PLoS Biol.">
        <title>Modernizing reference genome assemblies.</title>
        <authorList>
            <person name="Church D.M."/>
            <person name="Schneider V.A."/>
            <person name="Graves T."/>
            <person name="Auger K."/>
            <person name="Cunningham F."/>
            <person name="Bouk N."/>
            <person name="Chen H.C."/>
            <person name="Agarwala R."/>
            <person name="McLaren W.M."/>
            <person name="Ritchie G.R."/>
            <person name="Albracht D."/>
            <person name="Kremitzki M."/>
            <person name="Rock S."/>
            <person name="Kotkiewicz H."/>
            <person name="Kremitzki C."/>
            <person name="Wollam A."/>
            <person name="Trani L."/>
            <person name="Fulton L."/>
            <person name="Fulton R."/>
            <person name="Matthews L."/>
            <person name="Whitehead S."/>
            <person name="Chow W."/>
            <person name="Torrance J."/>
            <person name="Dunn M."/>
            <person name="Harden G."/>
            <person name="Threadgold G."/>
            <person name="Wood J."/>
            <person name="Collins J."/>
            <person name="Heath P."/>
            <person name="Griffiths G."/>
            <person name="Pelan S."/>
            <person name="Grafham D."/>
            <person name="Eichler E.E."/>
            <person name="Weinstock G."/>
            <person name="Mardis E.R."/>
            <person name="Wilson R.K."/>
            <person name="Howe K."/>
            <person name="Flicek P."/>
            <person name="Hubbard T."/>
        </authorList>
    </citation>
    <scope>NUCLEOTIDE SEQUENCE [LARGE SCALE GENOMIC DNA]</scope>
    <source>
        <strain evidence="1 3">C57BL/6J</strain>
    </source>
</reference>
<reference evidence="1" key="3">
    <citation type="submission" date="2025-08" db="UniProtKB">
        <authorList>
            <consortium name="Ensembl"/>
        </authorList>
    </citation>
    <scope>IDENTIFICATION</scope>
    <source>
        <strain evidence="1">C57BL/6J</strain>
    </source>
</reference>
<proteinExistence type="predicted"/>
<keyword evidence="3" id="KW-1185">Reference proteome</keyword>
<evidence type="ECO:0000313" key="2">
    <source>
        <dbReference type="MGI" id="MGI:7800915"/>
    </source>
</evidence>